<dbReference type="Proteomes" id="UP001500101">
    <property type="component" value="Unassembled WGS sequence"/>
</dbReference>
<reference evidence="2" key="1">
    <citation type="journal article" date="2019" name="Int. J. Syst. Evol. Microbiol.">
        <title>The Global Catalogue of Microorganisms (GCM) 10K type strain sequencing project: providing services to taxonomists for standard genome sequencing and annotation.</title>
        <authorList>
            <consortium name="The Broad Institute Genomics Platform"/>
            <consortium name="The Broad Institute Genome Sequencing Center for Infectious Disease"/>
            <person name="Wu L."/>
            <person name="Ma J."/>
        </authorList>
    </citation>
    <scope>NUCLEOTIDE SEQUENCE [LARGE SCALE GENOMIC DNA]</scope>
    <source>
        <strain evidence="2">JCM 16704</strain>
    </source>
</reference>
<sequence length="180" mass="20995">MRIARFYWAIITFLIPFVSHSQEIRLVKDSLLSAWSVESGKVQTGSEYNKNHVNTFSKEIFKHLDSFFKGKDYRINNSIKINQRILGFELIQNAVSSDSLQILTYIIDFKDKLREVKGLDTQKFVKLKEGPSKMPTSHYLAKDKDENLILLEINNGLVLGEAEYERKKHLLDLVFKWVLK</sequence>
<dbReference type="RefSeq" id="WP_344672824.1">
    <property type="nucleotide sequence ID" value="NZ_BAAAZI010000003.1"/>
</dbReference>
<gene>
    <name evidence="1" type="ORF">GCM10022216_01990</name>
</gene>
<keyword evidence="2" id="KW-1185">Reference proteome</keyword>
<evidence type="ECO:0000313" key="1">
    <source>
        <dbReference type="EMBL" id="GAA4131687.1"/>
    </source>
</evidence>
<proteinExistence type="predicted"/>
<evidence type="ECO:0000313" key="2">
    <source>
        <dbReference type="Proteomes" id="UP001500101"/>
    </source>
</evidence>
<name>A0ABP7Y6S1_9SPHI</name>
<accession>A0ABP7Y6S1</accession>
<organism evidence="1 2">
    <name type="scientific">Sphingobacterium kyonggiense</name>
    <dbReference type="NCBI Taxonomy" id="714075"/>
    <lineage>
        <taxon>Bacteria</taxon>
        <taxon>Pseudomonadati</taxon>
        <taxon>Bacteroidota</taxon>
        <taxon>Sphingobacteriia</taxon>
        <taxon>Sphingobacteriales</taxon>
        <taxon>Sphingobacteriaceae</taxon>
        <taxon>Sphingobacterium</taxon>
    </lineage>
</organism>
<comment type="caution">
    <text evidence="1">The sequence shown here is derived from an EMBL/GenBank/DDBJ whole genome shotgun (WGS) entry which is preliminary data.</text>
</comment>
<protein>
    <submittedName>
        <fullName evidence="1">Uncharacterized protein</fullName>
    </submittedName>
</protein>
<dbReference type="EMBL" id="BAAAZI010000003">
    <property type="protein sequence ID" value="GAA4131687.1"/>
    <property type="molecule type" value="Genomic_DNA"/>
</dbReference>